<accession>A0A0P1GDK1</accession>
<keyword evidence="2" id="KW-0378">Hydrolase</keyword>
<dbReference type="InterPro" id="IPR010297">
    <property type="entry name" value="DUF900_hydrolase"/>
</dbReference>
<dbReference type="InterPro" id="IPR029058">
    <property type="entry name" value="AB_hydrolase_fold"/>
</dbReference>
<dbReference type="PROSITE" id="PS51257">
    <property type="entry name" value="PROKAR_LIPOPROTEIN"/>
    <property type="match status" value="1"/>
</dbReference>
<dbReference type="GO" id="GO:0016787">
    <property type="term" value="F:hydrolase activity"/>
    <property type="evidence" value="ECO:0007669"/>
    <property type="project" value="UniProtKB-KW"/>
</dbReference>
<protein>
    <submittedName>
        <fullName evidence="2">Putative esterase of the alpha/beta hydrolase fold protein</fullName>
    </submittedName>
</protein>
<feature type="signal peptide" evidence="1">
    <location>
        <begin position="1"/>
        <end position="23"/>
    </location>
</feature>
<evidence type="ECO:0000313" key="2">
    <source>
        <dbReference type="EMBL" id="CUH79687.1"/>
    </source>
</evidence>
<name>A0A0P1GDK1_9RHOB</name>
<dbReference type="STRING" id="928856.SAMN04488049_101196"/>
<organism evidence="2 3">
    <name type="scientific">Tritonibacter multivorans</name>
    <dbReference type="NCBI Taxonomy" id="928856"/>
    <lineage>
        <taxon>Bacteria</taxon>
        <taxon>Pseudomonadati</taxon>
        <taxon>Pseudomonadota</taxon>
        <taxon>Alphaproteobacteria</taxon>
        <taxon>Rhodobacterales</taxon>
        <taxon>Paracoccaceae</taxon>
        <taxon>Tritonibacter</taxon>
    </lineage>
</organism>
<dbReference type="PANTHER" id="PTHR36513">
    <property type="entry name" value="ABC TRANSMEMBRANE TYPE-1 DOMAIN-CONTAINING PROTEIN"/>
    <property type="match status" value="1"/>
</dbReference>
<dbReference type="AlphaFoldDB" id="A0A0P1GDK1"/>
<dbReference type="Gene3D" id="3.40.50.1820">
    <property type="entry name" value="alpha/beta hydrolase"/>
    <property type="match status" value="1"/>
</dbReference>
<dbReference type="PANTHER" id="PTHR36513:SF1">
    <property type="entry name" value="TRANSMEMBRANE PROTEIN"/>
    <property type="match status" value="1"/>
</dbReference>
<keyword evidence="3" id="KW-1185">Reference proteome</keyword>
<keyword evidence="1" id="KW-0732">Signal</keyword>
<dbReference type="EMBL" id="CYSD01000037">
    <property type="protein sequence ID" value="CUH79687.1"/>
    <property type="molecule type" value="Genomic_DNA"/>
</dbReference>
<evidence type="ECO:0000256" key="1">
    <source>
        <dbReference type="SAM" id="SignalP"/>
    </source>
</evidence>
<dbReference type="Proteomes" id="UP000052022">
    <property type="component" value="Unassembled WGS sequence"/>
</dbReference>
<evidence type="ECO:0000313" key="3">
    <source>
        <dbReference type="Proteomes" id="UP000052022"/>
    </source>
</evidence>
<reference evidence="2 3" key="1">
    <citation type="submission" date="2015-09" db="EMBL/GenBank/DDBJ databases">
        <authorList>
            <consortium name="Swine Surveillance"/>
        </authorList>
    </citation>
    <scope>NUCLEOTIDE SEQUENCE [LARGE SCALE GENOMIC DNA]</scope>
    <source>
        <strain evidence="2 3">CECT 7557</strain>
    </source>
</reference>
<dbReference type="SUPFAM" id="SSF53474">
    <property type="entry name" value="alpha/beta-Hydrolases"/>
    <property type="match status" value="1"/>
</dbReference>
<proteinExistence type="predicted"/>
<feature type="chain" id="PRO_5006063312" evidence="1">
    <location>
        <begin position="24"/>
        <end position="374"/>
    </location>
</feature>
<dbReference type="Pfam" id="PF05990">
    <property type="entry name" value="DUF900"/>
    <property type="match status" value="1"/>
</dbReference>
<sequence>MRSHFLWRIFTSFVLCFAMAGCADRNQMPILPEAQAIGTPHTVFIATNREQADDGTFGPGRSETLNLMEATVSIPPNHVPGDLSYRHRNPDPERDFALADLTPVTGVRDLAGRLVREQRQNNWSEREVTIFVHGYNSTLPEVAYRAAQIAHDVDLPGSLLMYAWPSRGRAFGYAYDLESMLFARNGLEQVIRDTKAAGAKRIILVAHSMGTALAMEMLRQSDFKDPGWAARTLDSVLLIAPDLSVDLFESQIRDLSRVPQPFGVMVSEKDAVLSVSAMLRGNVTTGRLGNIASAERLEDLPVEVIDITEFASDATVGHFVAATSPSLIAMIRSTDQITQSFEGPRETFFGQLFPPSQTSLLQNGKIRISRSEER</sequence>
<gene>
    <name evidence="2" type="ORF">TRM7557_02522</name>
</gene>